<dbReference type="InterPro" id="IPR001387">
    <property type="entry name" value="Cro/C1-type_HTH"/>
</dbReference>
<sequence>MVAPIDFIKEKYIEPNNITQDMLCKSLAIGKKTISELYQHKRGFTLHTAKKFAKFFGLKPEFILMKQVEYDLSLDKEEYAFIKPYVEISMEDKKANSAKWILSSINNSISDKELHYSVDDLFHIFSLASTEAKYHYAITTLFKEVSYEDVIKYCELHKIKKSNIKKLYEFYLTTFNAKAIAEYEWLFEEL</sequence>
<comment type="caution">
    <text evidence="2">The sequence shown here is derived from an EMBL/GenBank/DDBJ whole genome shotgun (WGS) entry which is preliminary data.</text>
</comment>
<accession>A0A4U2Z6F2</accession>
<dbReference type="Proteomes" id="UP000309561">
    <property type="component" value="Unassembled WGS sequence"/>
</dbReference>
<evidence type="ECO:0000313" key="3">
    <source>
        <dbReference type="Proteomes" id="UP000309561"/>
    </source>
</evidence>
<dbReference type="RefSeq" id="WP_137014353.1">
    <property type="nucleotide sequence ID" value="NZ_SZPX01000006.1"/>
</dbReference>
<evidence type="ECO:0000259" key="1">
    <source>
        <dbReference type="PROSITE" id="PS50943"/>
    </source>
</evidence>
<proteinExistence type="predicted"/>
<feature type="domain" description="HTH cro/C1-type" evidence="1">
    <location>
        <begin position="16"/>
        <end position="63"/>
    </location>
</feature>
<dbReference type="InterPro" id="IPR010982">
    <property type="entry name" value="Lambda_DNA-bd_dom_sf"/>
</dbReference>
<keyword evidence="3" id="KW-1185">Reference proteome</keyword>
<name>A0A4U2Z6F2_9BACT</name>
<reference evidence="2 3" key="1">
    <citation type="submission" date="2019-04" db="EMBL/GenBank/DDBJ databases">
        <title>Sulfurimonas crateris sp. nov. a facultative anaerobic sulfur-oxidizing chemolithautotrophic bacterium isolated from a terrestrial mud vulcano.</title>
        <authorList>
            <person name="Ratnikova N.M."/>
            <person name="Slobodkin A.I."/>
            <person name="Merkel A.Y."/>
            <person name="Novikov A."/>
            <person name="Bonch-Osmolovskaya E.A."/>
            <person name="Slobodkina G.B."/>
        </authorList>
    </citation>
    <scope>NUCLEOTIDE SEQUENCE [LARGE SCALE GENOMIC DNA]</scope>
    <source>
        <strain evidence="2 3">SN118</strain>
    </source>
</reference>
<dbReference type="GO" id="GO:0003677">
    <property type="term" value="F:DNA binding"/>
    <property type="evidence" value="ECO:0007669"/>
    <property type="project" value="InterPro"/>
</dbReference>
<dbReference type="AlphaFoldDB" id="A0A4U2Z6F2"/>
<dbReference type="PROSITE" id="PS50943">
    <property type="entry name" value="HTH_CROC1"/>
    <property type="match status" value="1"/>
</dbReference>
<evidence type="ECO:0000313" key="2">
    <source>
        <dbReference type="EMBL" id="TKI69030.1"/>
    </source>
</evidence>
<protein>
    <recommendedName>
        <fullName evidence="1">HTH cro/C1-type domain-containing protein</fullName>
    </recommendedName>
</protein>
<organism evidence="2 3">
    <name type="scientific">Sulfurimonas crateris</name>
    <dbReference type="NCBI Taxonomy" id="2574727"/>
    <lineage>
        <taxon>Bacteria</taxon>
        <taxon>Pseudomonadati</taxon>
        <taxon>Campylobacterota</taxon>
        <taxon>Epsilonproteobacteria</taxon>
        <taxon>Campylobacterales</taxon>
        <taxon>Sulfurimonadaceae</taxon>
        <taxon>Sulfurimonas</taxon>
    </lineage>
</organism>
<gene>
    <name evidence="2" type="ORF">FCU45_08705</name>
</gene>
<dbReference type="SUPFAM" id="SSF47413">
    <property type="entry name" value="lambda repressor-like DNA-binding domains"/>
    <property type="match status" value="1"/>
</dbReference>
<dbReference type="OrthoDB" id="9798100at2"/>
<dbReference type="EMBL" id="SZPX01000006">
    <property type="protein sequence ID" value="TKI69030.1"/>
    <property type="molecule type" value="Genomic_DNA"/>
</dbReference>
<dbReference type="Gene3D" id="1.10.260.40">
    <property type="entry name" value="lambda repressor-like DNA-binding domains"/>
    <property type="match status" value="1"/>
</dbReference>